<protein>
    <submittedName>
        <fullName evidence="2">Uncharacterized protein</fullName>
    </submittedName>
</protein>
<keyword evidence="3" id="KW-1185">Reference proteome</keyword>
<reference evidence="2 3" key="1">
    <citation type="submission" date="2019-02" db="EMBL/GenBank/DDBJ databases">
        <title>Kribbella capetownensis sp. nov. and Kribbella speibonae sp. nov., isolated from soil.</title>
        <authorList>
            <person name="Curtis S.M."/>
            <person name="Norton I."/>
            <person name="Everest G.J."/>
            <person name="Meyers P.R."/>
        </authorList>
    </citation>
    <scope>NUCLEOTIDE SEQUENCE [LARGE SCALE GENOMIC DNA]</scope>
    <source>
        <strain evidence="2 3">DSM 27082</strain>
    </source>
</reference>
<comment type="caution">
    <text evidence="2">The sequence shown here is derived from an EMBL/GenBank/DDBJ whole genome shotgun (WGS) entry which is preliminary data.</text>
</comment>
<proteinExistence type="predicted"/>
<dbReference type="EMBL" id="SJKA01000033">
    <property type="protein sequence ID" value="TCC15471.1"/>
    <property type="molecule type" value="Genomic_DNA"/>
</dbReference>
<feature type="region of interest" description="Disordered" evidence="1">
    <location>
        <begin position="142"/>
        <end position="161"/>
    </location>
</feature>
<dbReference type="AlphaFoldDB" id="A0A4R0HXN7"/>
<gene>
    <name evidence="2" type="ORF">E0H50_41760</name>
</gene>
<name>A0A4R0HXN7_9ACTN</name>
<evidence type="ECO:0000313" key="2">
    <source>
        <dbReference type="EMBL" id="TCC15471.1"/>
    </source>
</evidence>
<evidence type="ECO:0000313" key="3">
    <source>
        <dbReference type="Proteomes" id="UP000292695"/>
    </source>
</evidence>
<dbReference type="OrthoDB" id="4485313at2"/>
<feature type="compositionally biased region" description="Basic and acidic residues" evidence="1">
    <location>
        <begin position="148"/>
        <end position="161"/>
    </location>
</feature>
<accession>A0A4R0HXN7</accession>
<dbReference type="RefSeq" id="WP_131296791.1">
    <property type="nucleotide sequence ID" value="NZ_SJKA01000033.1"/>
</dbReference>
<sequence>MTDSAYEIEVSYHQFYLVVQDASPVLDPATVGPVLALDPQVPSAVIVRTGCADGPVNVTVRIGVEPLPDLATAGDRWEVGEQLVIPVEGDLYLVPPMGGPAYVVYTPPTPGLHLVRVLARGRTTHYDAVVWESSEDYDITITPVGSDPGRRTTGDDGLYRD</sequence>
<dbReference type="Proteomes" id="UP000292695">
    <property type="component" value="Unassembled WGS sequence"/>
</dbReference>
<organism evidence="2 3">
    <name type="scientific">Kribbella sindirgiensis</name>
    <dbReference type="NCBI Taxonomy" id="1124744"/>
    <lineage>
        <taxon>Bacteria</taxon>
        <taxon>Bacillati</taxon>
        <taxon>Actinomycetota</taxon>
        <taxon>Actinomycetes</taxon>
        <taxon>Propionibacteriales</taxon>
        <taxon>Kribbellaceae</taxon>
        <taxon>Kribbella</taxon>
    </lineage>
</organism>
<evidence type="ECO:0000256" key="1">
    <source>
        <dbReference type="SAM" id="MobiDB-lite"/>
    </source>
</evidence>